<gene>
    <name evidence="1" type="ORF">UFOVP931_43</name>
</gene>
<dbReference type="EMBL" id="LR796870">
    <property type="protein sequence ID" value="CAB4172083.1"/>
    <property type="molecule type" value="Genomic_DNA"/>
</dbReference>
<name>A0A6J5PKJ8_9CAUD</name>
<accession>A0A6J5PKJ8</accession>
<sequence>MATKREPAAPIGAIIENVHIENKASQPTDRVADAMIALAKASEEHAIALGKMADSLKGAEAHMQYGINLSDVKGA</sequence>
<organism evidence="1">
    <name type="scientific">uncultured Caudovirales phage</name>
    <dbReference type="NCBI Taxonomy" id="2100421"/>
    <lineage>
        <taxon>Viruses</taxon>
        <taxon>Duplodnaviria</taxon>
        <taxon>Heunggongvirae</taxon>
        <taxon>Uroviricota</taxon>
        <taxon>Caudoviricetes</taxon>
        <taxon>Peduoviridae</taxon>
        <taxon>Maltschvirus</taxon>
        <taxon>Maltschvirus maltsch</taxon>
    </lineage>
</organism>
<reference evidence="1" key="1">
    <citation type="submission" date="2020-05" db="EMBL/GenBank/DDBJ databases">
        <authorList>
            <person name="Chiriac C."/>
            <person name="Salcher M."/>
            <person name="Ghai R."/>
            <person name="Kavagutti S V."/>
        </authorList>
    </citation>
    <scope>NUCLEOTIDE SEQUENCE</scope>
</reference>
<evidence type="ECO:0000313" key="1">
    <source>
        <dbReference type="EMBL" id="CAB4172083.1"/>
    </source>
</evidence>
<protein>
    <submittedName>
        <fullName evidence="1">Uncharacterized protein</fullName>
    </submittedName>
</protein>
<proteinExistence type="predicted"/>